<dbReference type="Proteomes" id="UP001431010">
    <property type="component" value="Chromosome"/>
</dbReference>
<proteinExistence type="predicted"/>
<dbReference type="RefSeq" id="WP_231324694.1">
    <property type="nucleotide sequence ID" value="NZ_CP088156.1"/>
</dbReference>
<dbReference type="EMBL" id="CP088156">
    <property type="protein sequence ID" value="UFZ06012.1"/>
    <property type="molecule type" value="Genomic_DNA"/>
</dbReference>
<reference evidence="1" key="1">
    <citation type="journal article" date="2024" name="Antonie Van Leeuwenhoek">
        <title>Bradyrhizobium ontarionense sp. nov., a novel bacterial symbiont isolated from Aeschynomene indica (Indian jointvetch), harbours photosynthesis, nitrogen fixation and nitrous oxide (N2O) reductase genes.</title>
        <authorList>
            <person name="Bromfield E.S.P."/>
            <person name="Cloutier S."/>
        </authorList>
    </citation>
    <scope>NUCLEOTIDE SEQUENCE</scope>
    <source>
        <strain evidence="1">A19</strain>
    </source>
</reference>
<gene>
    <name evidence="1" type="ORF">LQG66_06800</name>
</gene>
<organism evidence="1 2">
    <name type="scientific">Bradyrhizobium ontarionense</name>
    <dbReference type="NCBI Taxonomy" id="2898149"/>
    <lineage>
        <taxon>Bacteria</taxon>
        <taxon>Pseudomonadati</taxon>
        <taxon>Pseudomonadota</taxon>
        <taxon>Alphaproteobacteria</taxon>
        <taxon>Hyphomicrobiales</taxon>
        <taxon>Nitrobacteraceae</taxon>
        <taxon>Bradyrhizobium</taxon>
    </lineage>
</organism>
<evidence type="ECO:0000313" key="2">
    <source>
        <dbReference type="Proteomes" id="UP001431010"/>
    </source>
</evidence>
<sequence length="173" mass="18437">MNRRAFLGLGSAFLVSGCLTGKEGTEYAVVSQKIGSPRPGHSRIVIMSLKDSWLDRTSCDAKVDGVALSRLLPGTYVYLDRPAGPHHLVATQTLFPGDSILDFNTEPGRTYFFSIRPSDRSRAMQGGGMAFGLVGMGVMAAASSGADNKGPVDFVPLQESQAKTVLTELLQAE</sequence>
<keyword evidence="2" id="KW-1185">Reference proteome</keyword>
<protein>
    <submittedName>
        <fullName evidence="1">DUF2846 domain-containing protein</fullName>
    </submittedName>
</protein>
<accession>A0ABY3RG86</accession>
<evidence type="ECO:0000313" key="1">
    <source>
        <dbReference type="EMBL" id="UFZ06012.1"/>
    </source>
</evidence>
<name>A0ABY3RG86_9BRAD</name>
<dbReference type="PROSITE" id="PS51257">
    <property type="entry name" value="PROKAR_LIPOPROTEIN"/>
    <property type="match status" value="1"/>
</dbReference>